<accession>A0A3P3RMX4</accession>
<keyword evidence="2" id="KW-1185">Reference proteome</keyword>
<dbReference type="Proteomes" id="UP000282322">
    <property type="component" value="Unassembled WGS sequence"/>
</dbReference>
<evidence type="ECO:0000313" key="2">
    <source>
        <dbReference type="Proteomes" id="UP000282322"/>
    </source>
</evidence>
<name>A0A3P3RMX4_9EURY</name>
<organism evidence="1 2">
    <name type="scientific">Halocatena pleomorpha</name>
    <dbReference type="NCBI Taxonomy" id="1785090"/>
    <lineage>
        <taxon>Archaea</taxon>
        <taxon>Methanobacteriati</taxon>
        <taxon>Methanobacteriota</taxon>
        <taxon>Stenosarchaea group</taxon>
        <taxon>Halobacteria</taxon>
        <taxon>Halobacteriales</taxon>
        <taxon>Natronomonadaceae</taxon>
        <taxon>Halocatena</taxon>
    </lineage>
</organism>
<comment type="caution">
    <text evidence="1">The sequence shown here is derived from an EMBL/GenBank/DDBJ whole genome shotgun (WGS) entry which is preliminary data.</text>
</comment>
<proteinExistence type="predicted"/>
<reference evidence="1 2" key="1">
    <citation type="submission" date="2018-11" db="EMBL/GenBank/DDBJ databases">
        <title>Taxonoimc description of Halomarina strain SPP-AMP-1.</title>
        <authorList>
            <person name="Pal Y."/>
            <person name="Srinivasana K."/>
            <person name="Verma A."/>
            <person name="Kumar P."/>
        </authorList>
    </citation>
    <scope>NUCLEOTIDE SEQUENCE [LARGE SCALE GENOMIC DNA]</scope>
    <source>
        <strain evidence="1 2">SPP-AMP-1</strain>
    </source>
</reference>
<sequence>MVVHGSPEDGSVPDLSDEQYLALREFAAQHIDEGTCSTTPLRLARVVAYNKPATLILTPPEVTPRPEPSPEEYLVDLLDRIDYPYQQFTGLPGWIVSSSPGRLDLLPTTKTPCDAYHRRLGVVFGYPRDAIDYFIDEDKSQSTKIDLVQSGEFDATEVAYTTFVCYSYPKTPEKFEHHILVGRENRRQISKLARTWDLPELDTLADNAYNDEMRVLKEGERPSTSTQTIKFDWKAGQQISDYSRN</sequence>
<evidence type="ECO:0000313" key="1">
    <source>
        <dbReference type="EMBL" id="RRJ34228.1"/>
    </source>
</evidence>
<protein>
    <submittedName>
        <fullName evidence="1">Uncharacterized protein</fullName>
    </submittedName>
</protein>
<dbReference type="AlphaFoldDB" id="A0A3P3RMX4"/>
<gene>
    <name evidence="1" type="ORF">EIK79_00150</name>
</gene>
<dbReference type="RefSeq" id="WP_124953145.1">
    <property type="nucleotide sequence ID" value="NZ_RRCH01000001.1"/>
</dbReference>
<dbReference type="EMBL" id="RRCH01000001">
    <property type="protein sequence ID" value="RRJ34228.1"/>
    <property type="molecule type" value="Genomic_DNA"/>
</dbReference>